<proteinExistence type="predicted"/>
<reference evidence="1" key="1">
    <citation type="submission" date="2014-11" db="EMBL/GenBank/DDBJ databases">
        <authorList>
            <person name="Amaro Gonzalez C."/>
        </authorList>
    </citation>
    <scope>NUCLEOTIDE SEQUENCE</scope>
</reference>
<sequence length="21" mass="2477">MERSLQVTSEQHFPSVLPDYI</sequence>
<dbReference type="AlphaFoldDB" id="A0A0E9SSF2"/>
<evidence type="ECO:0000313" key="1">
    <source>
        <dbReference type="EMBL" id="JAH43453.1"/>
    </source>
</evidence>
<organism evidence="1">
    <name type="scientific">Anguilla anguilla</name>
    <name type="common">European freshwater eel</name>
    <name type="synonym">Muraena anguilla</name>
    <dbReference type="NCBI Taxonomy" id="7936"/>
    <lineage>
        <taxon>Eukaryota</taxon>
        <taxon>Metazoa</taxon>
        <taxon>Chordata</taxon>
        <taxon>Craniata</taxon>
        <taxon>Vertebrata</taxon>
        <taxon>Euteleostomi</taxon>
        <taxon>Actinopterygii</taxon>
        <taxon>Neopterygii</taxon>
        <taxon>Teleostei</taxon>
        <taxon>Anguilliformes</taxon>
        <taxon>Anguillidae</taxon>
        <taxon>Anguilla</taxon>
    </lineage>
</organism>
<dbReference type="EMBL" id="GBXM01065124">
    <property type="protein sequence ID" value="JAH43453.1"/>
    <property type="molecule type" value="Transcribed_RNA"/>
</dbReference>
<reference evidence="1" key="2">
    <citation type="journal article" date="2015" name="Fish Shellfish Immunol.">
        <title>Early steps in the European eel (Anguilla anguilla)-Vibrio vulnificus interaction in the gills: Role of the RtxA13 toxin.</title>
        <authorList>
            <person name="Callol A."/>
            <person name="Pajuelo D."/>
            <person name="Ebbesson L."/>
            <person name="Teles M."/>
            <person name="MacKenzie S."/>
            <person name="Amaro C."/>
        </authorList>
    </citation>
    <scope>NUCLEOTIDE SEQUENCE</scope>
</reference>
<accession>A0A0E9SSF2</accession>
<protein>
    <submittedName>
        <fullName evidence="1">Uncharacterized protein</fullName>
    </submittedName>
</protein>
<name>A0A0E9SSF2_ANGAN</name>